<keyword evidence="2" id="KW-1185">Reference proteome</keyword>
<protein>
    <submittedName>
        <fullName evidence="1">Uncharacterized protein</fullName>
    </submittedName>
</protein>
<dbReference type="Proteomes" id="UP001139559">
    <property type="component" value="Unassembled WGS sequence"/>
</dbReference>
<accession>A0A9X1XGN2</accession>
<gene>
    <name evidence="1" type="ORF">KP803_01405</name>
</gene>
<proteinExistence type="predicted"/>
<dbReference type="AlphaFoldDB" id="A0A9X1XGN2"/>
<dbReference type="RefSeq" id="WP_248007041.1">
    <property type="nucleotide sequence ID" value="NZ_JAJHVV010000001.1"/>
</dbReference>
<dbReference type="EMBL" id="JAJHVV010000001">
    <property type="protein sequence ID" value="MCK6261926.1"/>
    <property type="molecule type" value="Genomic_DNA"/>
</dbReference>
<name>A0A9X1XGN2_9VIBR</name>
<reference evidence="1" key="1">
    <citation type="submission" date="2021-11" db="EMBL/GenBank/DDBJ databases">
        <title>Vibrio ZSDE26 sp. nov. and Vibrio ZSDZ34 sp. nov., isolated from coastal seawater in Qingdao.</title>
        <authorList>
            <person name="Zhang P."/>
        </authorList>
    </citation>
    <scope>NUCLEOTIDE SEQUENCE</scope>
    <source>
        <strain evidence="1">ZSDE26</strain>
    </source>
</reference>
<organism evidence="1 2">
    <name type="scientific">Vibrio amylolyticus</name>
    <dbReference type="NCBI Taxonomy" id="2847292"/>
    <lineage>
        <taxon>Bacteria</taxon>
        <taxon>Pseudomonadati</taxon>
        <taxon>Pseudomonadota</taxon>
        <taxon>Gammaproteobacteria</taxon>
        <taxon>Vibrionales</taxon>
        <taxon>Vibrionaceae</taxon>
        <taxon>Vibrio</taxon>
    </lineage>
</organism>
<evidence type="ECO:0000313" key="1">
    <source>
        <dbReference type="EMBL" id="MCK6261926.1"/>
    </source>
</evidence>
<comment type="caution">
    <text evidence="1">The sequence shown here is derived from an EMBL/GenBank/DDBJ whole genome shotgun (WGS) entry which is preliminary data.</text>
</comment>
<evidence type="ECO:0000313" key="2">
    <source>
        <dbReference type="Proteomes" id="UP001139559"/>
    </source>
</evidence>
<sequence>MLLVVGAIRNNVNQLDLNQSADAAMESIKTLLKPIRFNDFIQSDLDSGTKPNSSVSQHKATTLSNVKPYLELIDEFIQSNRAERISLRSINQLEL</sequence>